<comment type="similarity">
    <text evidence="1 8">Belongs to the FGGY kinase family.</text>
</comment>
<dbReference type="Gene3D" id="3.30.420.40">
    <property type="match status" value="2"/>
</dbReference>
<proteinExistence type="inferred from homology"/>
<dbReference type="GO" id="GO:0004856">
    <property type="term" value="F:D-xylulokinase activity"/>
    <property type="evidence" value="ECO:0007669"/>
    <property type="project" value="UniProtKB-EC"/>
</dbReference>
<dbReference type="CDD" id="cd07805">
    <property type="entry name" value="ASKHA_NBD_FGGY_CvXK-like"/>
    <property type="match status" value="1"/>
</dbReference>
<dbReference type="InterPro" id="IPR006000">
    <property type="entry name" value="Xylulokinase"/>
</dbReference>
<keyword evidence="4 9" id="KW-0547">Nucleotide-binding</keyword>
<dbReference type="Pfam" id="PF00370">
    <property type="entry name" value="FGGY_N"/>
    <property type="match status" value="1"/>
</dbReference>
<dbReference type="Pfam" id="PF02782">
    <property type="entry name" value="FGGY_C"/>
    <property type="match status" value="1"/>
</dbReference>
<dbReference type="PANTHER" id="PTHR43095">
    <property type="entry name" value="SUGAR KINASE"/>
    <property type="match status" value="1"/>
</dbReference>
<dbReference type="InterPro" id="IPR043129">
    <property type="entry name" value="ATPase_NBD"/>
</dbReference>
<evidence type="ECO:0000256" key="2">
    <source>
        <dbReference type="ARBA" id="ARBA00022629"/>
    </source>
</evidence>
<keyword evidence="2 9" id="KW-0859">Xylose metabolism</keyword>
<dbReference type="PROSITE" id="PS00445">
    <property type="entry name" value="FGGY_KINASES_2"/>
    <property type="match status" value="1"/>
</dbReference>
<feature type="domain" description="Carbohydrate kinase FGGY C-terminal" evidence="11">
    <location>
        <begin position="256"/>
        <end position="451"/>
    </location>
</feature>
<dbReference type="InterPro" id="IPR018485">
    <property type="entry name" value="FGGY_C"/>
</dbReference>
<dbReference type="GO" id="GO:0042732">
    <property type="term" value="P:D-xylose metabolic process"/>
    <property type="evidence" value="ECO:0007669"/>
    <property type="project" value="UniProtKB-KW"/>
</dbReference>
<dbReference type="InterPro" id="IPR000577">
    <property type="entry name" value="Carb_kinase_FGGY"/>
</dbReference>
<keyword evidence="3 8" id="KW-0808">Transferase</keyword>
<evidence type="ECO:0000256" key="6">
    <source>
        <dbReference type="ARBA" id="ARBA00022840"/>
    </source>
</evidence>
<evidence type="ECO:0000256" key="5">
    <source>
        <dbReference type="ARBA" id="ARBA00022777"/>
    </source>
</evidence>
<comment type="catalytic activity">
    <reaction evidence="9">
        <text>D-xylulose + ATP = D-xylulose 5-phosphate + ADP + H(+)</text>
        <dbReference type="Rhea" id="RHEA:10964"/>
        <dbReference type="ChEBI" id="CHEBI:15378"/>
        <dbReference type="ChEBI" id="CHEBI:17140"/>
        <dbReference type="ChEBI" id="CHEBI:30616"/>
        <dbReference type="ChEBI" id="CHEBI:57737"/>
        <dbReference type="ChEBI" id="CHEBI:456216"/>
        <dbReference type="EC" id="2.7.1.17"/>
    </reaction>
</comment>
<evidence type="ECO:0000256" key="7">
    <source>
        <dbReference type="ARBA" id="ARBA00023277"/>
    </source>
</evidence>
<name>A0A926DJX2_9FIRM</name>
<sequence>MSKYLIAHDLGTSGDKATLFCEDGTLIHSVTKAYPIYYGEKGAVEQNPEEWWQVVCETTQELLTKVDPHSVAAVSFSGQMMGCTCMDREGRLLRNSIIWADTRSVAQEKIIEERYGREKFFHTTGFRLNPSYSITKLMWVKEHEPEIYRNTYKTLCCKDYIVYRLTGVFVTDHTDASLTLAYDINKRGWAYDVMEAAGVDPEKFPAIEKSATVVGEVTREASAQCGLPMGTPVVLGSGDGGAGRVGTGVVKPGRSYSSLGTSAWVSVCTEQPVFDAKERVVNVVNADPEYVTVSGTMQACGASINWMRENLCQEEIALARETGISKYEYINANAAKSPVGANGLLFLPYLHGERAPHWNAHARGCFIGLTMKHTVNDMKRAVMEGVALNMGLIFQAIRENDIAIAGTPKVIGGCIKSPIVKQALADIYNIDLALTNLPDEATSMGAAILAGCGVGLYPHQDMCERFSRVVETVHPIPENVRKYREILPVFQEAYEALRDVFEKLA</sequence>
<feature type="domain" description="Carbohydrate kinase FGGY N-terminal" evidence="10">
    <location>
        <begin position="4"/>
        <end position="246"/>
    </location>
</feature>
<dbReference type="NCBIfam" id="TIGR01312">
    <property type="entry name" value="XylB"/>
    <property type="match status" value="1"/>
</dbReference>
<evidence type="ECO:0000313" key="12">
    <source>
        <dbReference type="EMBL" id="MBC8539094.1"/>
    </source>
</evidence>
<comment type="caution">
    <text evidence="12">The sequence shown here is derived from an EMBL/GenBank/DDBJ whole genome shotgun (WGS) entry which is preliminary data.</text>
</comment>
<dbReference type="GO" id="GO:0005997">
    <property type="term" value="P:xylulose metabolic process"/>
    <property type="evidence" value="ECO:0007669"/>
    <property type="project" value="InterPro"/>
</dbReference>
<dbReference type="PANTHER" id="PTHR43095:SF5">
    <property type="entry name" value="XYLULOSE KINASE"/>
    <property type="match status" value="1"/>
</dbReference>
<keyword evidence="7 9" id="KW-0119">Carbohydrate metabolism</keyword>
<evidence type="ECO:0000259" key="10">
    <source>
        <dbReference type="Pfam" id="PF00370"/>
    </source>
</evidence>
<gene>
    <name evidence="9 12" type="primary">xylB</name>
    <name evidence="12" type="ORF">H8693_09135</name>
</gene>
<dbReference type="PIRSF" id="PIRSF000538">
    <property type="entry name" value="GlpK"/>
    <property type="match status" value="1"/>
</dbReference>
<dbReference type="InterPro" id="IPR018483">
    <property type="entry name" value="Carb_kinase_FGGY_CS"/>
</dbReference>
<evidence type="ECO:0000313" key="13">
    <source>
        <dbReference type="Proteomes" id="UP000617951"/>
    </source>
</evidence>
<organism evidence="12 13">
    <name type="scientific">Guopingia tenuis</name>
    <dbReference type="NCBI Taxonomy" id="2763656"/>
    <lineage>
        <taxon>Bacteria</taxon>
        <taxon>Bacillati</taxon>
        <taxon>Bacillota</taxon>
        <taxon>Clostridia</taxon>
        <taxon>Christensenellales</taxon>
        <taxon>Christensenellaceae</taxon>
        <taxon>Guopingia</taxon>
    </lineage>
</organism>
<evidence type="ECO:0000256" key="4">
    <source>
        <dbReference type="ARBA" id="ARBA00022741"/>
    </source>
</evidence>
<dbReference type="PROSITE" id="PS00933">
    <property type="entry name" value="FGGY_KINASES_1"/>
    <property type="match status" value="1"/>
</dbReference>
<protein>
    <recommendedName>
        <fullName evidence="9">Xylulose kinase</fullName>
        <shortName evidence="9">Xylulokinase</shortName>
        <ecNumber evidence="9">2.7.1.17</ecNumber>
    </recommendedName>
</protein>
<keyword evidence="6 9" id="KW-0067">ATP-binding</keyword>
<dbReference type="AlphaFoldDB" id="A0A926DJX2"/>
<dbReference type="InterPro" id="IPR018484">
    <property type="entry name" value="FGGY_N"/>
</dbReference>
<reference evidence="12" key="1">
    <citation type="submission" date="2020-08" db="EMBL/GenBank/DDBJ databases">
        <title>Genome public.</title>
        <authorList>
            <person name="Liu C."/>
            <person name="Sun Q."/>
        </authorList>
    </citation>
    <scope>NUCLEOTIDE SEQUENCE</scope>
    <source>
        <strain evidence="12">NSJ-63</strain>
    </source>
</reference>
<keyword evidence="5 8" id="KW-0418">Kinase</keyword>
<evidence type="ECO:0000256" key="8">
    <source>
        <dbReference type="RuleBase" id="RU003733"/>
    </source>
</evidence>
<keyword evidence="13" id="KW-1185">Reference proteome</keyword>
<dbReference type="Proteomes" id="UP000617951">
    <property type="component" value="Unassembled WGS sequence"/>
</dbReference>
<dbReference type="SUPFAM" id="SSF53067">
    <property type="entry name" value="Actin-like ATPase domain"/>
    <property type="match status" value="2"/>
</dbReference>
<dbReference type="EMBL" id="JACRSS010000005">
    <property type="protein sequence ID" value="MBC8539094.1"/>
    <property type="molecule type" value="Genomic_DNA"/>
</dbReference>
<evidence type="ECO:0000259" key="11">
    <source>
        <dbReference type="Pfam" id="PF02782"/>
    </source>
</evidence>
<dbReference type="InterPro" id="IPR050406">
    <property type="entry name" value="FGGY_Carb_Kinase"/>
</dbReference>
<accession>A0A926DJX2</accession>
<evidence type="ECO:0000256" key="3">
    <source>
        <dbReference type="ARBA" id="ARBA00022679"/>
    </source>
</evidence>
<evidence type="ECO:0000256" key="9">
    <source>
        <dbReference type="RuleBase" id="RU364073"/>
    </source>
</evidence>
<dbReference type="EC" id="2.7.1.17" evidence="9"/>
<dbReference type="RefSeq" id="WP_249280715.1">
    <property type="nucleotide sequence ID" value="NZ_JACRSS010000005.1"/>
</dbReference>
<dbReference type="GO" id="GO:0005524">
    <property type="term" value="F:ATP binding"/>
    <property type="evidence" value="ECO:0007669"/>
    <property type="project" value="UniProtKB-KW"/>
</dbReference>
<evidence type="ECO:0000256" key="1">
    <source>
        <dbReference type="ARBA" id="ARBA00009156"/>
    </source>
</evidence>